<dbReference type="PROSITE" id="PS50119">
    <property type="entry name" value="ZF_BBOX"/>
    <property type="match status" value="1"/>
</dbReference>
<protein>
    <submittedName>
        <fullName evidence="4">Tripartite motif-containing protein</fullName>
    </submittedName>
</protein>
<dbReference type="InterPro" id="IPR047153">
    <property type="entry name" value="TRIM45/56/19-like"/>
</dbReference>
<evidence type="ECO:0000259" key="3">
    <source>
        <dbReference type="PROSITE" id="PS50119"/>
    </source>
</evidence>
<evidence type="ECO:0000256" key="2">
    <source>
        <dbReference type="SAM" id="Coils"/>
    </source>
</evidence>
<keyword evidence="1" id="KW-0479">Metal-binding</keyword>
<dbReference type="PANTHER" id="PTHR25462:SF305">
    <property type="entry name" value="RING-TYPE DOMAIN-CONTAINING PROTEIN"/>
    <property type="match status" value="1"/>
</dbReference>
<name>A0AAV7YE91_9EUKA</name>
<dbReference type="Gene3D" id="2.60.120.920">
    <property type="match status" value="1"/>
</dbReference>
<dbReference type="Pfam" id="PF00643">
    <property type="entry name" value="zf-B_box"/>
    <property type="match status" value="1"/>
</dbReference>
<dbReference type="GO" id="GO:0005654">
    <property type="term" value="C:nucleoplasm"/>
    <property type="evidence" value="ECO:0007669"/>
    <property type="project" value="TreeGrafter"/>
</dbReference>
<dbReference type="CDD" id="cd19757">
    <property type="entry name" value="Bbox1"/>
    <property type="match status" value="1"/>
</dbReference>
<evidence type="ECO:0000313" key="4">
    <source>
        <dbReference type="EMBL" id="KAJ3427769.1"/>
    </source>
</evidence>
<reference evidence="4" key="1">
    <citation type="submission" date="2022-08" db="EMBL/GenBank/DDBJ databases">
        <title>Novel sulphate-reducing endosymbionts in the free-living metamonad Anaeramoeba.</title>
        <authorList>
            <person name="Jerlstrom-Hultqvist J."/>
            <person name="Cepicka I."/>
            <person name="Gallot-Lavallee L."/>
            <person name="Salas-Leiva D."/>
            <person name="Curtis B.A."/>
            <person name="Zahonova K."/>
            <person name="Pipaliya S."/>
            <person name="Dacks J."/>
            <person name="Roger A.J."/>
        </authorList>
    </citation>
    <scope>NUCLEOTIDE SEQUENCE</scope>
    <source>
        <strain evidence="4">Busselton2</strain>
    </source>
</reference>
<dbReference type="Proteomes" id="UP001146793">
    <property type="component" value="Unassembled WGS sequence"/>
</dbReference>
<gene>
    <name evidence="4" type="ORF">M0812_25398</name>
</gene>
<dbReference type="PANTHER" id="PTHR25462">
    <property type="entry name" value="BONUS, ISOFORM C-RELATED"/>
    <property type="match status" value="1"/>
</dbReference>
<keyword evidence="1" id="KW-0862">Zinc</keyword>
<dbReference type="GO" id="GO:0008270">
    <property type="term" value="F:zinc ion binding"/>
    <property type="evidence" value="ECO:0007669"/>
    <property type="project" value="UniProtKB-KW"/>
</dbReference>
<evidence type="ECO:0000313" key="5">
    <source>
        <dbReference type="Proteomes" id="UP001146793"/>
    </source>
</evidence>
<dbReference type="Gene3D" id="3.30.160.60">
    <property type="entry name" value="Classic Zinc Finger"/>
    <property type="match status" value="1"/>
</dbReference>
<dbReference type="AlphaFoldDB" id="A0AAV7YE91"/>
<sequence length="438" mass="52137">MYKSRSSQKKKKKSQDPKRLRNIRIPVELEIPQCEVCEEKKADFYCTECKVHYCQNCESEVHTSFWKKKHKEFIFQEPYVPRKKINSNLCSKHMKELCLYCKDENELICGKCYGNCKINNHSILALDEYSNEISEKIKIILNKIQNEEIQSKETIQKSLELKNKFKIEIKELSNLIETQSDLLIQKIQKLKINHLNLLKKVGIISDLKFDQIINKNEAKKEEINETKNQIKILKKLEKDEKTIKLIRESKEIIEKDKEEFDPKMNHINQIILKNVNKTAWNPSIVRDGVICGKKIYSQGKHQIKIKIDQFPNPELHQNEYVQIQLGVIKTENRENLIKKRDWEKTYYFRTLWFGNEKKIHSQNCKNENGKYTQEQYPEEIKLKKNDIFEIILDMDQKKISFKINEKNLVGWGNLPEKVNFFTLLENLKGEEKNQITII</sequence>
<feature type="coiled-coil region" evidence="2">
    <location>
        <begin position="209"/>
        <end position="236"/>
    </location>
</feature>
<dbReference type="SUPFAM" id="SSF57845">
    <property type="entry name" value="B-box zinc-binding domain"/>
    <property type="match status" value="1"/>
</dbReference>
<keyword evidence="2" id="KW-0175">Coiled coil</keyword>
<proteinExistence type="predicted"/>
<feature type="domain" description="B box-type" evidence="3">
    <location>
        <begin position="34"/>
        <end position="73"/>
    </location>
</feature>
<dbReference type="InterPro" id="IPR043136">
    <property type="entry name" value="B30.2/SPRY_sf"/>
</dbReference>
<accession>A0AAV7YE91</accession>
<dbReference type="GO" id="GO:0061630">
    <property type="term" value="F:ubiquitin protein ligase activity"/>
    <property type="evidence" value="ECO:0007669"/>
    <property type="project" value="TreeGrafter"/>
</dbReference>
<comment type="caution">
    <text evidence="4">The sequence shown here is derived from an EMBL/GenBank/DDBJ whole genome shotgun (WGS) entry which is preliminary data.</text>
</comment>
<dbReference type="EMBL" id="JANTQA010000060">
    <property type="protein sequence ID" value="KAJ3427769.1"/>
    <property type="molecule type" value="Genomic_DNA"/>
</dbReference>
<dbReference type="InterPro" id="IPR000315">
    <property type="entry name" value="Znf_B-box"/>
</dbReference>
<keyword evidence="1" id="KW-0863">Zinc-finger</keyword>
<organism evidence="4 5">
    <name type="scientific">Anaeramoeba flamelloides</name>
    <dbReference type="NCBI Taxonomy" id="1746091"/>
    <lineage>
        <taxon>Eukaryota</taxon>
        <taxon>Metamonada</taxon>
        <taxon>Anaeramoebidae</taxon>
        <taxon>Anaeramoeba</taxon>
    </lineage>
</organism>
<evidence type="ECO:0000256" key="1">
    <source>
        <dbReference type="PROSITE-ProRule" id="PRU00024"/>
    </source>
</evidence>